<dbReference type="AlphaFoldDB" id="A0A212QQB0"/>
<dbReference type="EMBL" id="FYEH01000002">
    <property type="protein sequence ID" value="SNB61659.1"/>
    <property type="molecule type" value="Genomic_DNA"/>
</dbReference>
<dbReference type="Proteomes" id="UP000197065">
    <property type="component" value="Unassembled WGS sequence"/>
</dbReference>
<evidence type="ECO:0000313" key="2">
    <source>
        <dbReference type="Proteomes" id="UP000197065"/>
    </source>
</evidence>
<sequence length="40" mass="4224">MVAFMRPDFLGTLPIAGVPSIKVPGGARIRRRMPATGSKA</sequence>
<protein>
    <submittedName>
        <fullName evidence="1">Uncharacterized protein</fullName>
    </submittedName>
</protein>
<reference evidence="1 2" key="1">
    <citation type="submission" date="2017-06" db="EMBL/GenBank/DDBJ databases">
        <authorList>
            <person name="Kim H.J."/>
            <person name="Triplett B.A."/>
        </authorList>
    </citation>
    <scope>NUCLEOTIDE SEQUENCE [LARGE SCALE GENOMIC DNA]</scope>
    <source>
        <strain evidence="1 2">B29T1</strain>
    </source>
</reference>
<organism evidence="1 2">
    <name type="scientific">Arboricoccus pini</name>
    <dbReference type="NCBI Taxonomy" id="1963835"/>
    <lineage>
        <taxon>Bacteria</taxon>
        <taxon>Pseudomonadati</taxon>
        <taxon>Pseudomonadota</taxon>
        <taxon>Alphaproteobacteria</taxon>
        <taxon>Geminicoccales</taxon>
        <taxon>Geminicoccaceae</taxon>
        <taxon>Arboricoccus</taxon>
    </lineage>
</organism>
<keyword evidence="2" id="KW-1185">Reference proteome</keyword>
<accession>A0A212QQB0</accession>
<evidence type="ECO:0000313" key="1">
    <source>
        <dbReference type="EMBL" id="SNB61659.1"/>
    </source>
</evidence>
<gene>
    <name evidence="1" type="ORF">SAMN07250955_102325</name>
</gene>
<proteinExistence type="predicted"/>
<name>A0A212QQB0_9PROT</name>